<gene>
    <name evidence="1" type="ORF">L2E82_44960</name>
</gene>
<comment type="caution">
    <text evidence="1">The sequence shown here is derived from an EMBL/GenBank/DDBJ whole genome shotgun (WGS) entry which is preliminary data.</text>
</comment>
<dbReference type="EMBL" id="CM042016">
    <property type="protein sequence ID" value="KAI3700334.1"/>
    <property type="molecule type" value="Genomic_DNA"/>
</dbReference>
<evidence type="ECO:0000313" key="2">
    <source>
        <dbReference type="Proteomes" id="UP001055811"/>
    </source>
</evidence>
<name>A0ACB8ZQS5_CICIN</name>
<evidence type="ECO:0000313" key="1">
    <source>
        <dbReference type="EMBL" id="KAI3700334.1"/>
    </source>
</evidence>
<keyword evidence="2" id="KW-1185">Reference proteome</keyword>
<organism evidence="1 2">
    <name type="scientific">Cichorium intybus</name>
    <name type="common">Chicory</name>
    <dbReference type="NCBI Taxonomy" id="13427"/>
    <lineage>
        <taxon>Eukaryota</taxon>
        <taxon>Viridiplantae</taxon>
        <taxon>Streptophyta</taxon>
        <taxon>Embryophyta</taxon>
        <taxon>Tracheophyta</taxon>
        <taxon>Spermatophyta</taxon>
        <taxon>Magnoliopsida</taxon>
        <taxon>eudicotyledons</taxon>
        <taxon>Gunneridae</taxon>
        <taxon>Pentapetalae</taxon>
        <taxon>asterids</taxon>
        <taxon>campanulids</taxon>
        <taxon>Asterales</taxon>
        <taxon>Asteraceae</taxon>
        <taxon>Cichorioideae</taxon>
        <taxon>Cichorieae</taxon>
        <taxon>Cichoriinae</taxon>
        <taxon>Cichorium</taxon>
    </lineage>
</organism>
<proteinExistence type="predicted"/>
<sequence>MEEQRQPSSPETSTFQLNDTIETLLKFTLTLSIEESLDIGLSKQFCSNLLMDDEHDYPSSTSTTDPSEGVPPYPLYKHLVSALCKSISNGAFHSINANIPLIHEDSSMKQKEIEWNKTILEKGSDLINMLKTVEFGLHVQEPFFSQIKDGQKTIEGRCAGGDYNRIESGSLILFNKCLLLQVHDVHCYGSFFDMLSTEDLAKVLPGVETVEEGVQIYRRFYSEEKEKSNGVLAIFLIKPESQLYDHLAEILKALHFDGVKRLLGISHTVGTIPDALPLPRSTLLSSFSTPHNPNVL</sequence>
<reference evidence="2" key="1">
    <citation type="journal article" date="2022" name="Mol. Ecol. Resour.">
        <title>The genomes of chicory, endive, great burdock and yacon provide insights into Asteraceae palaeo-polyploidization history and plant inulin production.</title>
        <authorList>
            <person name="Fan W."/>
            <person name="Wang S."/>
            <person name="Wang H."/>
            <person name="Wang A."/>
            <person name="Jiang F."/>
            <person name="Liu H."/>
            <person name="Zhao H."/>
            <person name="Xu D."/>
            <person name="Zhang Y."/>
        </authorList>
    </citation>
    <scope>NUCLEOTIDE SEQUENCE [LARGE SCALE GENOMIC DNA]</scope>
    <source>
        <strain evidence="2">cv. Punajuju</strain>
    </source>
</reference>
<accession>A0ACB8ZQS5</accession>
<reference evidence="1 2" key="2">
    <citation type="journal article" date="2022" name="Mol. Ecol. Resour.">
        <title>The genomes of chicory, endive, great burdock and yacon provide insights into Asteraceae paleo-polyploidization history and plant inulin production.</title>
        <authorList>
            <person name="Fan W."/>
            <person name="Wang S."/>
            <person name="Wang H."/>
            <person name="Wang A."/>
            <person name="Jiang F."/>
            <person name="Liu H."/>
            <person name="Zhao H."/>
            <person name="Xu D."/>
            <person name="Zhang Y."/>
        </authorList>
    </citation>
    <scope>NUCLEOTIDE SEQUENCE [LARGE SCALE GENOMIC DNA]</scope>
    <source>
        <strain evidence="2">cv. Punajuju</strain>
        <tissue evidence="1">Leaves</tissue>
    </source>
</reference>
<protein>
    <submittedName>
        <fullName evidence="1">Uncharacterized protein</fullName>
    </submittedName>
</protein>
<dbReference type="Proteomes" id="UP001055811">
    <property type="component" value="Linkage Group LG08"/>
</dbReference>